<evidence type="ECO:0000313" key="1">
    <source>
        <dbReference type="EMBL" id="CAD8061884.1"/>
    </source>
</evidence>
<gene>
    <name evidence="1" type="ORF">PSON_ATCC_30995.1.T0160029</name>
</gene>
<keyword evidence="2" id="KW-1185">Reference proteome</keyword>
<evidence type="ECO:0000313" key="2">
    <source>
        <dbReference type="Proteomes" id="UP000692954"/>
    </source>
</evidence>
<dbReference type="OrthoDB" id="296076at2759"/>
<dbReference type="PANTHER" id="PTHR39767:SF2">
    <property type="entry name" value="CHROMOSOME UNDETERMINED SCAFFOLD_1, WHOLE GENOME SHOTGUN SEQUENCE"/>
    <property type="match status" value="1"/>
</dbReference>
<dbReference type="EMBL" id="CAJJDN010000016">
    <property type="protein sequence ID" value="CAD8061884.1"/>
    <property type="molecule type" value="Genomic_DNA"/>
</dbReference>
<sequence>MLGISFIKIMFPMFLIENCIEPQGVDCYNSGWSIPNKVVNCAGKLFLGPFGQMTTLSKEFYCPPGTYLKLSFTSGIFDSWDHEYLYVQVDDEIIDKSKYFCFDGKYICRNTIWQDQLVEKAITFVSKLGKNKIKISIYDKLDHPLDDESWGIRDIRLEIGYPCVDFFSECNFQGDQWKICSGNHTTPTRQIPFQIKSIVIMSGIVVKLKNPKYIGGETQTYTSNQTCMLDYNFPRYQKEI</sequence>
<dbReference type="AlphaFoldDB" id="A0A8S1LG21"/>
<organism evidence="1 2">
    <name type="scientific">Paramecium sonneborni</name>
    <dbReference type="NCBI Taxonomy" id="65129"/>
    <lineage>
        <taxon>Eukaryota</taxon>
        <taxon>Sar</taxon>
        <taxon>Alveolata</taxon>
        <taxon>Ciliophora</taxon>
        <taxon>Intramacronucleata</taxon>
        <taxon>Oligohymenophorea</taxon>
        <taxon>Peniculida</taxon>
        <taxon>Parameciidae</taxon>
        <taxon>Paramecium</taxon>
    </lineage>
</organism>
<accession>A0A8S1LG21</accession>
<dbReference type="Proteomes" id="UP000692954">
    <property type="component" value="Unassembled WGS sequence"/>
</dbReference>
<protein>
    <submittedName>
        <fullName evidence="1">Uncharacterized protein</fullName>
    </submittedName>
</protein>
<name>A0A8S1LG21_9CILI</name>
<reference evidence="1" key="1">
    <citation type="submission" date="2021-01" db="EMBL/GenBank/DDBJ databases">
        <authorList>
            <consortium name="Genoscope - CEA"/>
            <person name="William W."/>
        </authorList>
    </citation>
    <scope>NUCLEOTIDE SEQUENCE</scope>
</reference>
<dbReference type="PANTHER" id="PTHR39767">
    <property type="entry name" value="CALCIUM/CALMODULIN-BINDING MEMBRANE PROTEIN PCM4-RELATED"/>
    <property type="match status" value="1"/>
</dbReference>
<proteinExistence type="predicted"/>
<comment type="caution">
    <text evidence="1">The sequence shown here is derived from an EMBL/GenBank/DDBJ whole genome shotgun (WGS) entry which is preliminary data.</text>
</comment>